<dbReference type="Pfam" id="PF13650">
    <property type="entry name" value="Asp_protease_2"/>
    <property type="match status" value="1"/>
</dbReference>
<accession>A0A2S6I5Q4</accession>
<dbReference type="InterPro" id="IPR021109">
    <property type="entry name" value="Peptidase_aspartic_dom_sf"/>
</dbReference>
<dbReference type="EMBL" id="PTJC01000006">
    <property type="protein sequence ID" value="PPK86496.1"/>
    <property type="molecule type" value="Genomic_DNA"/>
</dbReference>
<dbReference type="AlphaFoldDB" id="A0A2S6I5Q4"/>
<organism evidence="4 5">
    <name type="scientific">Neolewinella xylanilytica</name>
    <dbReference type="NCBI Taxonomy" id="1514080"/>
    <lineage>
        <taxon>Bacteria</taxon>
        <taxon>Pseudomonadati</taxon>
        <taxon>Bacteroidota</taxon>
        <taxon>Saprospiria</taxon>
        <taxon>Saprospirales</taxon>
        <taxon>Lewinellaceae</taxon>
        <taxon>Neolewinella</taxon>
    </lineage>
</organism>
<keyword evidence="1" id="KW-0378">Hydrolase</keyword>
<evidence type="ECO:0000259" key="3">
    <source>
        <dbReference type="PROSITE" id="PS50175"/>
    </source>
</evidence>
<dbReference type="Gene3D" id="2.40.70.10">
    <property type="entry name" value="Acid Proteases"/>
    <property type="match status" value="2"/>
</dbReference>
<dbReference type="PROSITE" id="PS50175">
    <property type="entry name" value="ASP_PROT_RETROV"/>
    <property type="match status" value="1"/>
</dbReference>
<dbReference type="InterPro" id="IPR036034">
    <property type="entry name" value="PDZ_sf"/>
</dbReference>
<dbReference type="GO" id="GO:0004190">
    <property type="term" value="F:aspartic-type endopeptidase activity"/>
    <property type="evidence" value="ECO:0007669"/>
    <property type="project" value="InterPro"/>
</dbReference>
<dbReference type="Proteomes" id="UP000237662">
    <property type="component" value="Unassembled WGS sequence"/>
</dbReference>
<dbReference type="InterPro" id="IPR041489">
    <property type="entry name" value="PDZ_6"/>
</dbReference>
<evidence type="ECO:0000256" key="1">
    <source>
        <dbReference type="ARBA" id="ARBA00022801"/>
    </source>
</evidence>
<evidence type="ECO:0000259" key="2">
    <source>
        <dbReference type="PROSITE" id="PS50106"/>
    </source>
</evidence>
<sequence>MIPRCSRACVLTLWGVLCVATSWAQRLDMKVLGNYRQIEIPFDVENDFIVIPILMNNLIPLRFIVDTGAENTVLLDRTMTDLLEVNYMRTFQVRGSDMNDVLTAYLATGIHMRLADRLLARNRTILVLEENYFNFERITGTTIHGILGADFLMRFIAEFDFRRQVMILHDPSEFRLPRAYREVPSDFIRNRPFLHIDIGVLSGKPTSRRLLMDTGAGLSLLLHTYPDSNHIDLPEQTIPTYIASGLGGTLQGSVGRSQLVSLADRKMSNVVTYFQEMDSTAISYIGNREGIIGNQILRRFRVLIDYVNRKVHLRPEGGRWKQKFRFDRSGLSLLAGGDNLRSYTVSNVVPGSPADLAGIQVGDRVRTVNGVPVTLLTLESIIRKLQRRVGKRIRMRMYRAGRLYEVEFRLQNLI</sequence>
<feature type="domain" description="Peptidase A2" evidence="3">
    <location>
        <begin position="61"/>
        <end position="74"/>
    </location>
</feature>
<comment type="caution">
    <text evidence="4">The sequence shown here is derived from an EMBL/GenBank/DDBJ whole genome shotgun (WGS) entry which is preliminary data.</text>
</comment>
<dbReference type="PROSITE" id="PS50106">
    <property type="entry name" value="PDZ"/>
    <property type="match status" value="1"/>
</dbReference>
<evidence type="ECO:0000313" key="5">
    <source>
        <dbReference type="Proteomes" id="UP000237662"/>
    </source>
</evidence>
<dbReference type="Gene3D" id="2.30.42.10">
    <property type="match status" value="1"/>
</dbReference>
<proteinExistence type="predicted"/>
<keyword evidence="4" id="KW-0645">Protease</keyword>
<dbReference type="OrthoDB" id="3521766at2"/>
<dbReference type="SMART" id="SM00228">
    <property type="entry name" value="PDZ"/>
    <property type="match status" value="1"/>
</dbReference>
<dbReference type="SUPFAM" id="SSF50156">
    <property type="entry name" value="PDZ domain-like"/>
    <property type="match status" value="1"/>
</dbReference>
<reference evidence="4 5" key="1">
    <citation type="submission" date="2018-02" db="EMBL/GenBank/DDBJ databases">
        <title>Genomic Encyclopedia of Archaeal and Bacterial Type Strains, Phase II (KMG-II): from individual species to whole genera.</title>
        <authorList>
            <person name="Goeker M."/>
        </authorList>
    </citation>
    <scope>NUCLEOTIDE SEQUENCE [LARGE SCALE GENOMIC DNA]</scope>
    <source>
        <strain evidence="4 5">DSM 29526</strain>
    </source>
</reference>
<evidence type="ECO:0000313" key="4">
    <source>
        <dbReference type="EMBL" id="PPK86496.1"/>
    </source>
</evidence>
<dbReference type="InterPro" id="IPR001478">
    <property type="entry name" value="PDZ"/>
</dbReference>
<dbReference type="Pfam" id="PF17820">
    <property type="entry name" value="PDZ_6"/>
    <property type="match status" value="1"/>
</dbReference>
<gene>
    <name evidence="4" type="ORF">CLV84_3425</name>
</gene>
<keyword evidence="5" id="KW-1185">Reference proteome</keyword>
<protein>
    <submittedName>
        <fullName evidence="4">Aspartyl protease</fullName>
    </submittedName>
</protein>
<name>A0A2S6I5Q4_9BACT</name>
<dbReference type="InterPro" id="IPR001995">
    <property type="entry name" value="Peptidase_A2_cat"/>
</dbReference>
<dbReference type="GO" id="GO:0006508">
    <property type="term" value="P:proteolysis"/>
    <property type="evidence" value="ECO:0007669"/>
    <property type="project" value="UniProtKB-KW"/>
</dbReference>
<feature type="domain" description="PDZ" evidence="2">
    <location>
        <begin position="330"/>
        <end position="387"/>
    </location>
</feature>
<dbReference type="RefSeq" id="WP_104420925.1">
    <property type="nucleotide sequence ID" value="NZ_PTJC01000006.1"/>
</dbReference>